<accession>A0A538UE43</accession>
<comment type="caution">
    <text evidence="3">The sequence shown here is derived from an EMBL/GenBank/DDBJ whole genome shotgun (WGS) entry which is preliminary data.</text>
</comment>
<dbReference type="Pfam" id="PF11969">
    <property type="entry name" value="DcpS_C"/>
    <property type="match status" value="1"/>
</dbReference>
<evidence type="ECO:0000313" key="3">
    <source>
        <dbReference type="EMBL" id="TMQ74117.1"/>
    </source>
</evidence>
<evidence type="ECO:0000313" key="4">
    <source>
        <dbReference type="Proteomes" id="UP000319771"/>
    </source>
</evidence>
<protein>
    <submittedName>
        <fullName evidence="3">HIT domain-containing protein</fullName>
    </submittedName>
</protein>
<gene>
    <name evidence="3" type="ORF">E6K81_01210</name>
</gene>
<dbReference type="AlphaFoldDB" id="A0A538UE43"/>
<dbReference type="PROSITE" id="PS51084">
    <property type="entry name" value="HIT_2"/>
    <property type="match status" value="1"/>
</dbReference>
<name>A0A538UE43_UNCEI</name>
<dbReference type="Proteomes" id="UP000319771">
    <property type="component" value="Unassembled WGS sequence"/>
</dbReference>
<evidence type="ECO:0000256" key="1">
    <source>
        <dbReference type="PROSITE-ProRule" id="PRU00464"/>
    </source>
</evidence>
<dbReference type="InterPro" id="IPR011146">
    <property type="entry name" value="HIT-like"/>
</dbReference>
<evidence type="ECO:0000259" key="2">
    <source>
        <dbReference type="PROSITE" id="PS51084"/>
    </source>
</evidence>
<dbReference type="InterPro" id="IPR036265">
    <property type="entry name" value="HIT-like_sf"/>
</dbReference>
<dbReference type="Gene3D" id="3.30.428.10">
    <property type="entry name" value="HIT-like"/>
    <property type="match status" value="1"/>
</dbReference>
<feature type="domain" description="HIT" evidence="2">
    <location>
        <begin position="56"/>
        <end position="153"/>
    </location>
</feature>
<dbReference type="EMBL" id="VBPB01000013">
    <property type="protein sequence ID" value="TMQ74117.1"/>
    <property type="molecule type" value="Genomic_DNA"/>
</dbReference>
<reference evidence="3 4" key="1">
    <citation type="journal article" date="2019" name="Nat. Microbiol.">
        <title>Mediterranean grassland soil C-N compound turnover is dependent on rainfall and depth, and is mediated by genomically divergent microorganisms.</title>
        <authorList>
            <person name="Diamond S."/>
            <person name="Andeer P.F."/>
            <person name="Li Z."/>
            <person name="Crits-Christoph A."/>
            <person name="Burstein D."/>
            <person name="Anantharaman K."/>
            <person name="Lane K.R."/>
            <person name="Thomas B.C."/>
            <person name="Pan C."/>
            <person name="Northen T.R."/>
            <person name="Banfield J.F."/>
        </authorList>
    </citation>
    <scope>NUCLEOTIDE SEQUENCE [LARGE SCALE GENOMIC DNA]</scope>
    <source>
        <strain evidence="3">WS_11</strain>
    </source>
</reference>
<dbReference type="SUPFAM" id="SSF54197">
    <property type="entry name" value="HIT-like"/>
    <property type="match status" value="1"/>
</dbReference>
<comment type="caution">
    <text evidence="1">Lacks conserved residue(s) required for the propagation of feature annotation.</text>
</comment>
<proteinExistence type="predicted"/>
<dbReference type="GO" id="GO:0003824">
    <property type="term" value="F:catalytic activity"/>
    <property type="evidence" value="ECO:0007669"/>
    <property type="project" value="InterPro"/>
</dbReference>
<sequence>MVSTRRWMISATVSLLVGILVGGYLFAKSQPRSILALNRCDHCLSQADLAGLLGSAGVQRLGGHLPFVVLETDRSLVLQYPFAARHRHYVILPKRDIKDLGEVSPENSPDVVDLLYVARYLIEKHRLRNYRLYSNGPGGQAVTYLHFHLVADR</sequence>
<organism evidence="3 4">
    <name type="scientific">Eiseniibacteriota bacterium</name>
    <dbReference type="NCBI Taxonomy" id="2212470"/>
    <lineage>
        <taxon>Bacteria</taxon>
        <taxon>Candidatus Eiseniibacteriota</taxon>
    </lineage>
</organism>